<evidence type="ECO:0000256" key="1">
    <source>
        <dbReference type="PROSITE-ProRule" id="PRU00464"/>
    </source>
</evidence>
<comment type="caution">
    <text evidence="3">The sequence shown here is derived from an EMBL/GenBank/DDBJ whole genome shotgun (WGS) entry which is preliminary data.</text>
</comment>
<sequence length="132" mass="14855">MTELHPRLAADTGALGETELCWLRWMRDARFPWLIVVPKRDGLREWHHLPAADQQRLLSTVNHLAGELERVTGADKINLGALGNLVPQLHVHIIARFRDDPCWPGPVWGQGQPVPVDGTPDWLARLALPEES</sequence>
<dbReference type="Pfam" id="PF01230">
    <property type="entry name" value="HIT"/>
    <property type="match status" value="1"/>
</dbReference>
<reference evidence="3 4" key="1">
    <citation type="submission" date="2012-09" db="EMBL/GenBank/DDBJ databases">
        <title>Genome Sequence of alkane-degrading Bacterium Alcanivorax venustensis ISO4.</title>
        <authorList>
            <person name="Lai Q."/>
            <person name="Shao Z."/>
        </authorList>
    </citation>
    <scope>NUCLEOTIDE SEQUENCE [LARGE SCALE GENOMIC DNA]</scope>
    <source>
        <strain evidence="3 4">ISO4</strain>
    </source>
</reference>
<dbReference type="EMBL" id="ARXR01000020">
    <property type="protein sequence ID" value="MBF5053701.1"/>
    <property type="molecule type" value="Genomic_DNA"/>
</dbReference>
<dbReference type="SUPFAM" id="SSF54197">
    <property type="entry name" value="HIT-like"/>
    <property type="match status" value="1"/>
</dbReference>
<dbReference type="PROSITE" id="PS51084">
    <property type="entry name" value="HIT_2"/>
    <property type="match status" value="1"/>
</dbReference>
<organism evidence="3 4">
    <name type="scientific">Alloalcanivorax venustensis ISO4</name>
    <dbReference type="NCBI Taxonomy" id="1177184"/>
    <lineage>
        <taxon>Bacteria</taxon>
        <taxon>Pseudomonadati</taxon>
        <taxon>Pseudomonadota</taxon>
        <taxon>Gammaproteobacteria</taxon>
        <taxon>Oceanospirillales</taxon>
        <taxon>Alcanivoracaceae</taxon>
        <taxon>Alloalcanivorax</taxon>
    </lineage>
</organism>
<dbReference type="PIRSF" id="PIRSF000714">
    <property type="entry name" value="HIT"/>
    <property type="match status" value="1"/>
</dbReference>
<accession>A0ABS0AHV0</accession>
<evidence type="ECO:0000259" key="2">
    <source>
        <dbReference type="PROSITE" id="PS51084"/>
    </source>
</evidence>
<dbReference type="InterPro" id="IPR036265">
    <property type="entry name" value="HIT-like_sf"/>
</dbReference>
<dbReference type="InterPro" id="IPR011146">
    <property type="entry name" value="HIT-like"/>
</dbReference>
<dbReference type="InterPro" id="IPR026026">
    <property type="entry name" value="HIT_Hint"/>
</dbReference>
<name>A0ABS0AHV0_9GAMM</name>
<gene>
    <name evidence="3" type="ORF">ISO4_02303</name>
</gene>
<comment type="caution">
    <text evidence="1">Lacks conserved residue(s) required for the propagation of feature annotation.</text>
</comment>
<protein>
    <recommendedName>
        <fullName evidence="2">HIT domain-containing protein</fullName>
    </recommendedName>
</protein>
<feature type="domain" description="HIT" evidence="2">
    <location>
        <begin position="34"/>
        <end position="103"/>
    </location>
</feature>
<dbReference type="RefSeq" id="WP_194856335.1">
    <property type="nucleotide sequence ID" value="NZ_ARXR01000020.1"/>
</dbReference>
<evidence type="ECO:0000313" key="3">
    <source>
        <dbReference type="EMBL" id="MBF5053701.1"/>
    </source>
</evidence>
<proteinExistence type="predicted"/>
<evidence type="ECO:0000313" key="4">
    <source>
        <dbReference type="Proteomes" id="UP000644441"/>
    </source>
</evidence>
<dbReference type="Gene3D" id="3.30.428.10">
    <property type="entry name" value="HIT-like"/>
    <property type="match status" value="1"/>
</dbReference>
<keyword evidence="4" id="KW-1185">Reference proteome</keyword>
<dbReference type="Proteomes" id="UP000644441">
    <property type="component" value="Unassembled WGS sequence"/>
</dbReference>